<evidence type="ECO:0000256" key="2">
    <source>
        <dbReference type="ARBA" id="ARBA00023125"/>
    </source>
</evidence>
<evidence type="ECO:0000259" key="5">
    <source>
        <dbReference type="PROSITE" id="PS01124"/>
    </source>
</evidence>
<dbReference type="PANTHER" id="PTHR46796">
    <property type="entry name" value="HTH-TYPE TRANSCRIPTIONAL ACTIVATOR RHAS-RELATED"/>
    <property type="match status" value="1"/>
</dbReference>
<evidence type="ECO:0000256" key="4">
    <source>
        <dbReference type="ARBA" id="ARBA00023163"/>
    </source>
</evidence>
<dbReference type="PROSITE" id="PS00041">
    <property type="entry name" value="HTH_ARAC_FAMILY_1"/>
    <property type="match status" value="1"/>
</dbReference>
<dbReference type="SUPFAM" id="SSF51215">
    <property type="entry name" value="Regulatory protein AraC"/>
    <property type="match status" value="1"/>
</dbReference>
<evidence type="ECO:0000313" key="7">
    <source>
        <dbReference type="Proteomes" id="UP001251870"/>
    </source>
</evidence>
<dbReference type="Pfam" id="PF12833">
    <property type="entry name" value="HTH_18"/>
    <property type="match status" value="1"/>
</dbReference>
<keyword evidence="4" id="KW-0804">Transcription</keyword>
<proteinExistence type="predicted"/>
<keyword evidence="2" id="KW-0238">DNA-binding</keyword>
<dbReference type="Pfam" id="PF02311">
    <property type="entry name" value="AraC_binding"/>
    <property type="match status" value="1"/>
</dbReference>
<keyword evidence="7" id="KW-1185">Reference proteome</keyword>
<sequence>MTEFRRSSTLPHLEARRSCRENVCYRPHAHDSFSIGAIDAGTSVVTGPLEGGVRLAPGDVIVIPADQVHACNPDRGLWRYQMIHMDQAWAESLAPGRGSSRLFETIRVLRSPELYTQVNAVNDAICADEPRERLEARFTELFASLGAAAPAHAISGEADPELLARLAPVMHRLRTDESNPRLGELAAAVGMTTYQLVRAMRRATGLPPLAWRQNARVLRAREMLRQGQPIAESAYALGFTDQSHFHRVFSAHVATSPGSYRASCKNVQDRSA</sequence>
<dbReference type="SMART" id="SM00342">
    <property type="entry name" value="HTH_ARAC"/>
    <property type="match status" value="1"/>
</dbReference>
<dbReference type="PROSITE" id="PS01124">
    <property type="entry name" value="HTH_ARAC_FAMILY_2"/>
    <property type="match status" value="1"/>
</dbReference>
<organism evidence="6 7">
    <name type="scientific">Nesterenkonia aerolata</name>
    <dbReference type="NCBI Taxonomy" id="3074079"/>
    <lineage>
        <taxon>Bacteria</taxon>
        <taxon>Bacillati</taxon>
        <taxon>Actinomycetota</taxon>
        <taxon>Actinomycetes</taxon>
        <taxon>Micrococcales</taxon>
        <taxon>Micrococcaceae</taxon>
        <taxon>Nesterenkonia</taxon>
    </lineage>
</organism>
<evidence type="ECO:0000256" key="1">
    <source>
        <dbReference type="ARBA" id="ARBA00023015"/>
    </source>
</evidence>
<dbReference type="SUPFAM" id="SSF46689">
    <property type="entry name" value="Homeodomain-like"/>
    <property type="match status" value="2"/>
</dbReference>
<dbReference type="InterPro" id="IPR018060">
    <property type="entry name" value="HTH_AraC"/>
</dbReference>
<dbReference type="PANTHER" id="PTHR46796:SF2">
    <property type="entry name" value="TRANSCRIPTIONAL REGULATORY PROTEIN"/>
    <property type="match status" value="1"/>
</dbReference>
<keyword evidence="3" id="KW-0010">Activator</keyword>
<dbReference type="Gene3D" id="1.10.10.60">
    <property type="entry name" value="Homeodomain-like"/>
    <property type="match status" value="2"/>
</dbReference>
<comment type="caution">
    <text evidence="6">The sequence shown here is derived from an EMBL/GenBank/DDBJ whole genome shotgun (WGS) entry which is preliminary data.</text>
</comment>
<reference evidence="6 7" key="1">
    <citation type="submission" date="2023-09" db="EMBL/GenBank/DDBJ databases">
        <title>Description of three actinobacteria isolated from air of manufacturing shop in a pharmaceutical factory.</title>
        <authorList>
            <person name="Zhang D.-F."/>
        </authorList>
    </citation>
    <scope>NUCLEOTIDE SEQUENCE [LARGE SCALE GENOMIC DNA]</scope>
    <source>
        <strain evidence="6 7">LY-0111</strain>
    </source>
</reference>
<dbReference type="InterPro" id="IPR050204">
    <property type="entry name" value="AraC_XylS_family_regulators"/>
</dbReference>
<dbReference type="InterPro" id="IPR009057">
    <property type="entry name" value="Homeodomain-like_sf"/>
</dbReference>
<evidence type="ECO:0000256" key="3">
    <source>
        <dbReference type="ARBA" id="ARBA00023159"/>
    </source>
</evidence>
<gene>
    <name evidence="6" type="ORF">RIL96_01625</name>
</gene>
<dbReference type="Proteomes" id="UP001251870">
    <property type="component" value="Unassembled WGS sequence"/>
</dbReference>
<dbReference type="RefSeq" id="WP_310547247.1">
    <property type="nucleotide sequence ID" value="NZ_JAVKGR010000001.1"/>
</dbReference>
<dbReference type="InterPro" id="IPR037923">
    <property type="entry name" value="HTH-like"/>
</dbReference>
<dbReference type="InterPro" id="IPR018062">
    <property type="entry name" value="HTH_AraC-typ_CS"/>
</dbReference>
<evidence type="ECO:0000313" key="6">
    <source>
        <dbReference type="EMBL" id="MDR8018268.1"/>
    </source>
</evidence>
<name>A0ABU2DP24_9MICC</name>
<dbReference type="InterPro" id="IPR003313">
    <property type="entry name" value="AraC-bd"/>
</dbReference>
<accession>A0ABU2DP24</accession>
<protein>
    <submittedName>
        <fullName evidence="6">AraC family transcriptional regulator</fullName>
    </submittedName>
</protein>
<feature type="domain" description="HTH araC/xylS-type" evidence="5">
    <location>
        <begin position="164"/>
        <end position="263"/>
    </location>
</feature>
<keyword evidence="1" id="KW-0805">Transcription regulation</keyword>
<dbReference type="EMBL" id="JAVKGR010000001">
    <property type="protein sequence ID" value="MDR8018268.1"/>
    <property type="molecule type" value="Genomic_DNA"/>
</dbReference>